<dbReference type="AlphaFoldDB" id="A0AAW2BV59"/>
<organism evidence="1 2">
    <name type="scientific">Lithocarpus litseifolius</name>
    <dbReference type="NCBI Taxonomy" id="425828"/>
    <lineage>
        <taxon>Eukaryota</taxon>
        <taxon>Viridiplantae</taxon>
        <taxon>Streptophyta</taxon>
        <taxon>Embryophyta</taxon>
        <taxon>Tracheophyta</taxon>
        <taxon>Spermatophyta</taxon>
        <taxon>Magnoliopsida</taxon>
        <taxon>eudicotyledons</taxon>
        <taxon>Gunneridae</taxon>
        <taxon>Pentapetalae</taxon>
        <taxon>rosids</taxon>
        <taxon>fabids</taxon>
        <taxon>Fagales</taxon>
        <taxon>Fagaceae</taxon>
        <taxon>Lithocarpus</taxon>
    </lineage>
</organism>
<keyword evidence="2" id="KW-1185">Reference proteome</keyword>
<reference evidence="1 2" key="1">
    <citation type="submission" date="2024-01" db="EMBL/GenBank/DDBJ databases">
        <title>A telomere-to-telomere, gap-free genome of sweet tea (Lithocarpus litseifolius).</title>
        <authorList>
            <person name="Zhou J."/>
        </authorList>
    </citation>
    <scope>NUCLEOTIDE SEQUENCE [LARGE SCALE GENOMIC DNA]</scope>
    <source>
        <strain evidence="1">Zhou-2022a</strain>
        <tissue evidence="1">Leaf</tissue>
    </source>
</reference>
<evidence type="ECO:0000313" key="1">
    <source>
        <dbReference type="EMBL" id="KAK9988684.1"/>
    </source>
</evidence>
<dbReference type="PANTHER" id="PTHR33116">
    <property type="entry name" value="REVERSE TRANSCRIPTASE ZINC-BINDING DOMAIN-CONTAINING PROTEIN-RELATED-RELATED"/>
    <property type="match status" value="1"/>
</dbReference>
<sequence>MSVFRLPNTLYEEMTSLVRKFWWGQTNEKNKMALLSWDKMCKPMEEGGLGFRDLRAFNLALLAKQGNNPSYAWCSIMAAQPIVRQGTRWHVGNGHSVEIFRDKWLHQRSSFSLTSQPIAVPSDAKVSLLNDPHTAAWRIDLVQKFFSPDDAVAILSIPLSY</sequence>
<evidence type="ECO:0000313" key="2">
    <source>
        <dbReference type="Proteomes" id="UP001459277"/>
    </source>
</evidence>
<dbReference type="PANTHER" id="PTHR33116:SF86">
    <property type="entry name" value="REVERSE TRANSCRIPTASE DOMAIN-CONTAINING PROTEIN"/>
    <property type="match status" value="1"/>
</dbReference>
<proteinExistence type="predicted"/>
<dbReference type="Proteomes" id="UP001459277">
    <property type="component" value="Unassembled WGS sequence"/>
</dbReference>
<dbReference type="EMBL" id="JAZDWU010000010">
    <property type="protein sequence ID" value="KAK9988684.1"/>
    <property type="molecule type" value="Genomic_DNA"/>
</dbReference>
<name>A0AAW2BV59_9ROSI</name>
<gene>
    <name evidence="1" type="ORF">SO802_028923</name>
</gene>
<protein>
    <submittedName>
        <fullName evidence="1">Uncharacterized protein</fullName>
    </submittedName>
</protein>
<accession>A0AAW2BV59</accession>
<comment type="caution">
    <text evidence="1">The sequence shown here is derived from an EMBL/GenBank/DDBJ whole genome shotgun (WGS) entry which is preliminary data.</text>
</comment>